<dbReference type="Proteomes" id="UP000076858">
    <property type="component" value="Unassembled WGS sequence"/>
</dbReference>
<evidence type="ECO:0000256" key="1">
    <source>
        <dbReference type="SAM" id="MobiDB-lite"/>
    </source>
</evidence>
<evidence type="ECO:0000313" key="2">
    <source>
        <dbReference type="EMBL" id="KZR97917.1"/>
    </source>
</evidence>
<proteinExistence type="predicted"/>
<dbReference type="Pfam" id="PF03564">
    <property type="entry name" value="DUF1759"/>
    <property type="match status" value="1"/>
</dbReference>
<dbReference type="InterPro" id="IPR005312">
    <property type="entry name" value="DUF1759"/>
</dbReference>
<feature type="non-terminal residue" evidence="2">
    <location>
        <position position="213"/>
    </location>
</feature>
<dbReference type="EMBL" id="LRGB01019590">
    <property type="protein sequence ID" value="KZR97917.1"/>
    <property type="molecule type" value="Genomic_DNA"/>
</dbReference>
<dbReference type="PANTHER" id="PTHR22954:SF3">
    <property type="entry name" value="PROTEIN CBG08539"/>
    <property type="match status" value="1"/>
</dbReference>
<organism evidence="2 3">
    <name type="scientific">Daphnia magna</name>
    <dbReference type="NCBI Taxonomy" id="35525"/>
    <lineage>
        <taxon>Eukaryota</taxon>
        <taxon>Metazoa</taxon>
        <taxon>Ecdysozoa</taxon>
        <taxon>Arthropoda</taxon>
        <taxon>Crustacea</taxon>
        <taxon>Branchiopoda</taxon>
        <taxon>Diplostraca</taxon>
        <taxon>Cladocera</taxon>
        <taxon>Anomopoda</taxon>
        <taxon>Daphniidae</taxon>
        <taxon>Daphnia</taxon>
    </lineage>
</organism>
<comment type="caution">
    <text evidence="2">The sequence shown here is derived from an EMBL/GenBank/DDBJ whole genome shotgun (WGS) entry which is preliminary data.</text>
</comment>
<evidence type="ECO:0000313" key="3">
    <source>
        <dbReference type="Proteomes" id="UP000076858"/>
    </source>
</evidence>
<dbReference type="OrthoDB" id="6398529at2759"/>
<accession>A0A164FLS0</accession>
<feature type="region of interest" description="Disordered" evidence="1">
    <location>
        <begin position="1"/>
        <end position="27"/>
    </location>
</feature>
<dbReference type="AlphaFoldDB" id="A0A164FLS0"/>
<feature type="compositionally biased region" description="Polar residues" evidence="1">
    <location>
        <begin position="12"/>
        <end position="27"/>
    </location>
</feature>
<dbReference type="PANTHER" id="PTHR22954">
    <property type="entry name" value="RETROVIRAL PROTEASE-RELATED"/>
    <property type="match status" value="1"/>
</dbReference>
<keyword evidence="3" id="KW-1185">Reference proteome</keyword>
<gene>
    <name evidence="2" type="ORF">APZ42_006948</name>
</gene>
<protein>
    <submittedName>
        <fullName evidence="2">Uncharacterized protein</fullName>
    </submittedName>
</protein>
<name>A0A164FLS0_9CRUS</name>
<sequence length="213" mass="24047">SSTPRGNVINPIEQSSRTPQSCEITTSFAPPSRWPKIAVEKFNGDPRKWQRFAHGIHATVRDANIPDSYKLLGLQDSIMDDIRKRMGHLFNGSYAFETAWNELESKYGNPGLIMQAHNQHLLQVQPFKAGDFNALFSLAADVRDAVSSVPNEHLKEFTYSTVITSLASKLPIQLQIDWGKFAYSLRPSLPSLRDFDKWIDIAVGAEEYRGIRL</sequence>
<reference evidence="2 3" key="1">
    <citation type="submission" date="2016-03" db="EMBL/GenBank/DDBJ databases">
        <title>EvidentialGene: Evidence-directed Construction of Genes on Genomes.</title>
        <authorList>
            <person name="Gilbert D.G."/>
            <person name="Choi J.-H."/>
            <person name="Mockaitis K."/>
            <person name="Colbourne J."/>
            <person name="Pfrender M."/>
        </authorList>
    </citation>
    <scope>NUCLEOTIDE SEQUENCE [LARGE SCALE GENOMIC DNA]</scope>
    <source>
        <strain evidence="2 3">Xinb3</strain>
        <tissue evidence="2">Complete organism</tissue>
    </source>
</reference>
<feature type="non-terminal residue" evidence="2">
    <location>
        <position position="1"/>
    </location>
</feature>